<dbReference type="GO" id="GO:0008270">
    <property type="term" value="F:zinc ion binding"/>
    <property type="evidence" value="ECO:0007669"/>
    <property type="project" value="UniProtKB-UniRule"/>
</dbReference>
<dbReference type="OrthoDB" id="10248475at2759"/>
<evidence type="ECO:0000256" key="2">
    <source>
        <dbReference type="ARBA" id="ARBA00012925"/>
    </source>
</evidence>
<comment type="caution">
    <text evidence="9">The sequence shown here is derived from an EMBL/GenBank/DDBJ whole genome shotgun (WGS) entry which is preliminary data.</text>
</comment>
<dbReference type="PANTHER" id="PTHR11002:SF76">
    <property type="entry name" value="CARBONIC ANHYDRASE"/>
    <property type="match status" value="1"/>
</dbReference>
<evidence type="ECO:0000256" key="6">
    <source>
        <dbReference type="ARBA" id="ARBA00048348"/>
    </source>
</evidence>
<keyword evidence="10" id="KW-1185">Reference proteome</keyword>
<comment type="similarity">
    <text evidence="1 8">Belongs to the beta-class carbonic anhydrase family.</text>
</comment>
<accession>A0A8K0UEI8</accession>
<dbReference type="GO" id="GO:0071244">
    <property type="term" value="P:cellular response to carbon dioxide"/>
    <property type="evidence" value="ECO:0007669"/>
    <property type="project" value="TreeGrafter"/>
</dbReference>
<dbReference type="Proteomes" id="UP000813824">
    <property type="component" value="Unassembled WGS sequence"/>
</dbReference>
<name>A0A8K0UEI8_9AGAR</name>
<dbReference type="Pfam" id="PF00484">
    <property type="entry name" value="Pro_CA"/>
    <property type="match status" value="1"/>
</dbReference>
<keyword evidence="5 8" id="KW-0456">Lyase</keyword>
<feature type="binding site" evidence="7">
    <location>
        <position position="44"/>
    </location>
    <ligand>
        <name>Zn(2+)</name>
        <dbReference type="ChEBI" id="CHEBI:29105"/>
    </ligand>
</feature>
<reference evidence="9" key="1">
    <citation type="journal article" date="2021" name="New Phytol.">
        <title>Evolutionary innovations through gain and loss of genes in the ectomycorrhizal Boletales.</title>
        <authorList>
            <person name="Wu G."/>
            <person name="Miyauchi S."/>
            <person name="Morin E."/>
            <person name="Kuo A."/>
            <person name="Drula E."/>
            <person name="Varga T."/>
            <person name="Kohler A."/>
            <person name="Feng B."/>
            <person name="Cao Y."/>
            <person name="Lipzen A."/>
            <person name="Daum C."/>
            <person name="Hundley H."/>
            <person name="Pangilinan J."/>
            <person name="Johnson J."/>
            <person name="Barry K."/>
            <person name="LaButti K."/>
            <person name="Ng V."/>
            <person name="Ahrendt S."/>
            <person name="Min B."/>
            <person name="Choi I.G."/>
            <person name="Park H."/>
            <person name="Plett J.M."/>
            <person name="Magnuson J."/>
            <person name="Spatafora J.W."/>
            <person name="Nagy L.G."/>
            <person name="Henrissat B."/>
            <person name="Grigoriev I.V."/>
            <person name="Yang Z.L."/>
            <person name="Xu J."/>
            <person name="Martin F.M."/>
        </authorList>
    </citation>
    <scope>NUCLEOTIDE SEQUENCE</scope>
    <source>
        <strain evidence="9">KKN 215</strain>
    </source>
</reference>
<feature type="binding site" evidence="7">
    <location>
        <position position="103"/>
    </location>
    <ligand>
        <name>Zn(2+)</name>
        <dbReference type="ChEBI" id="CHEBI:29105"/>
    </ligand>
</feature>
<dbReference type="SUPFAM" id="SSF53056">
    <property type="entry name" value="beta-carbonic anhydrase, cab"/>
    <property type="match status" value="1"/>
</dbReference>
<evidence type="ECO:0000256" key="4">
    <source>
        <dbReference type="ARBA" id="ARBA00022833"/>
    </source>
</evidence>
<evidence type="ECO:0000313" key="10">
    <source>
        <dbReference type="Proteomes" id="UP000813824"/>
    </source>
</evidence>
<protein>
    <recommendedName>
        <fullName evidence="2 8">Carbonic anhydrase</fullName>
        <ecNumber evidence="2 8">4.2.1.1</ecNumber>
    </recommendedName>
    <alternativeName>
        <fullName evidence="8">Carbonate dehydratase</fullName>
    </alternativeName>
</protein>
<dbReference type="PANTHER" id="PTHR11002">
    <property type="entry name" value="CARBONIC ANHYDRASE"/>
    <property type="match status" value="1"/>
</dbReference>
<organism evidence="9 10">
    <name type="scientific">Cristinia sonorae</name>
    <dbReference type="NCBI Taxonomy" id="1940300"/>
    <lineage>
        <taxon>Eukaryota</taxon>
        <taxon>Fungi</taxon>
        <taxon>Dikarya</taxon>
        <taxon>Basidiomycota</taxon>
        <taxon>Agaricomycotina</taxon>
        <taxon>Agaricomycetes</taxon>
        <taxon>Agaricomycetidae</taxon>
        <taxon>Agaricales</taxon>
        <taxon>Pleurotineae</taxon>
        <taxon>Stephanosporaceae</taxon>
        <taxon>Cristinia</taxon>
    </lineage>
</organism>
<dbReference type="AlphaFoldDB" id="A0A8K0UEI8"/>
<dbReference type="InterPro" id="IPR001765">
    <property type="entry name" value="Carbonic_anhydrase"/>
</dbReference>
<proteinExistence type="inferred from homology"/>
<evidence type="ECO:0000256" key="7">
    <source>
        <dbReference type="PIRSR" id="PIRSR601765-1"/>
    </source>
</evidence>
<keyword evidence="4 7" id="KW-0862">Zinc</keyword>
<dbReference type="GO" id="GO:0034599">
    <property type="term" value="P:cellular response to oxidative stress"/>
    <property type="evidence" value="ECO:0007669"/>
    <property type="project" value="TreeGrafter"/>
</dbReference>
<dbReference type="SMART" id="SM00947">
    <property type="entry name" value="Pro_CA"/>
    <property type="match status" value="1"/>
</dbReference>
<comment type="catalytic activity">
    <reaction evidence="6 8">
        <text>hydrogencarbonate + H(+) = CO2 + H2O</text>
        <dbReference type="Rhea" id="RHEA:10748"/>
        <dbReference type="ChEBI" id="CHEBI:15377"/>
        <dbReference type="ChEBI" id="CHEBI:15378"/>
        <dbReference type="ChEBI" id="CHEBI:16526"/>
        <dbReference type="ChEBI" id="CHEBI:17544"/>
        <dbReference type="EC" id="4.2.1.1"/>
    </reaction>
</comment>
<comment type="function">
    <text evidence="8">Reversible hydration of carbon dioxide.</text>
</comment>
<feature type="binding site" evidence="7">
    <location>
        <position position="100"/>
    </location>
    <ligand>
        <name>Zn(2+)</name>
        <dbReference type="ChEBI" id="CHEBI:29105"/>
    </ligand>
</feature>
<feature type="binding site" evidence="7">
    <location>
        <position position="46"/>
    </location>
    <ligand>
        <name>Zn(2+)</name>
        <dbReference type="ChEBI" id="CHEBI:29105"/>
    </ligand>
</feature>
<keyword evidence="3 7" id="KW-0479">Metal-binding</keyword>
<sequence length="214" mass="23648">MPAELISRLLNNNAAWATDVHKAEPTFFPESAKGQSPKLLWIGCADSRVPESVVVACKPGEIFVHRNIANQFHPEDDNVLSVLTYAVEALNIDHIVVAGHTYCGGATHCYNNASAEPQPSVSAATPLSRWLSPLTDLAREQQSSSDLEDKEKAIRALIEKNVEKQVLNVARTSILKEAWKRGRDIHVHGWVYELESGRLRDLECSVTKENAGEL</sequence>
<evidence type="ECO:0000256" key="1">
    <source>
        <dbReference type="ARBA" id="ARBA00006217"/>
    </source>
</evidence>
<dbReference type="GO" id="GO:0004089">
    <property type="term" value="F:carbonate dehydratase activity"/>
    <property type="evidence" value="ECO:0007669"/>
    <property type="project" value="UniProtKB-UniRule"/>
</dbReference>
<dbReference type="InterPro" id="IPR036874">
    <property type="entry name" value="Carbonic_anhydrase_sf"/>
</dbReference>
<comment type="cofactor">
    <cofactor evidence="7">
        <name>Zn(2+)</name>
        <dbReference type="ChEBI" id="CHEBI:29105"/>
    </cofactor>
    <text evidence="7">Binds 1 zinc ion per subunit.</text>
</comment>
<gene>
    <name evidence="9" type="ORF">BXZ70DRAFT_1051394</name>
</gene>
<dbReference type="EC" id="4.2.1.1" evidence="2 8"/>
<dbReference type="EMBL" id="JAEVFJ010000059">
    <property type="protein sequence ID" value="KAH8078424.1"/>
    <property type="molecule type" value="Genomic_DNA"/>
</dbReference>
<evidence type="ECO:0000313" key="9">
    <source>
        <dbReference type="EMBL" id="KAH8078424.1"/>
    </source>
</evidence>
<dbReference type="CDD" id="cd00883">
    <property type="entry name" value="beta_CA_cladeA"/>
    <property type="match status" value="1"/>
</dbReference>
<dbReference type="Gene3D" id="3.40.1050.10">
    <property type="entry name" value="Carbonic anhydrase"/>
    <property type="match status" value="1"/>
</dbReference>
<evidence type="ECO:0000256" key="3">
    <source>
        <dbReference type="ARBA" id="ARBA00022723"/>
    </source>
</evidence>
<evidence type="ECO:0000256" key="8">
    <source>
        <dbReference type="RuleBase" id="RU003956"/>
    </source>
</evidence>
<evidence type="ECO:0000256" key="5">
    <source>
        <dbReference type="ARBA" id="ARBA00023239"/>
    </source>
</evidence>